<dbReference type="InterPro" id="IPR007627">
    <property type="entry name" value="RNA_pol_sigma70_r2"/>
</dbReference>
<keyword evidence="5" id="KW-0804">Transcription</keyword>
<dbReference type="InterPro" id="IPR039425">
    <property type="entry name" value="RNA_pol_sigma-70-like"/>
</dbReference>
<dbReference type="PANTHER" id="PTHR43133">
    <property type="entry name" value="RNA POLYMERASE ECF-TYPE SIGMA FACTO"/>
    <property type="match status" value="1"/>
</dbReference>
<evidence type="ECO:0000256" key="4">
    <source>
        <dbReference type="ARBA" id="ARBA00023125"/>
    </source>
</evidence>
<evidence type="ECO:0000256" key="5">
    <source>
        <dbReference type="ARBA" id="ARBA00023163"/>
    </source>
</evidence>
<evidence type="ECO:0000256" key="3">
    <source>
        <dbReference type="ARBA" id="ARBA00023082"/>
    </source>
</evidence>
<dbReference type="PANTHER" id="PTHR43133:SF8">
    <property type="entry name" value="RNA POLYMERASE SIGMA FACTOR HI_1459-RELATED"/>
    <property type="match status" value="1"/>
</dbReference>
<dbReference type="GeneID" id="300957980"/>
<dbReference type="Proteomes" id="UP001365619">
    <property type="component" value="Unassembled WGS sequence"/>
</dbReference>
<dbReference type="Gene3D" id="1.10.1740.10">
    <property type="match status" value="1"/>
</dbReference>
<organism evidence="8 9">
    <name type="scientific">Bacillus luti</name>
    <dbReference type="NCBI Taxonomy" id="2026191"/>
    <lineage>
        <taxon>Bacteria</taxon>
        <taxon>Bacillati</taxon>
        <taxon>Bacillota</taxon>
        <taxon>Bacilli</taxon>
        <taxon>Bacillales</taxon>
        <taxon>Bacillaceae</taxon>
        <taxon>Bacillus</taxon>
        <taxon>Bacillus cereus group</taxon>
    </lineage>
</organism>
<dbReference type="Pfam" id="PF08281">
    <property type="entry name" value="Sigma70_r4_2"/>
    <property type="match status" value="1"/>
</dbReference>
<keyword evidence="3" id="KW-0731">Sigma factor</keyword>
<evidence type="ECO:0000259" key="6">
    <source>
        <dbReference type="Pfam" id="PF04542"/>
    </source>
</evidence>
<evidence type="ECO:0000256" key="1">
    <source>
        <dbReference type="ARBA" id="ARBA00010641"/>
    </source>
</evidence>
<keyword evidence="4" id="KW-0238">DNA-binding</keyword>
<protein>
    <submittedName>
        <fullName evidence="8">Sigma-70 family RNA polymerase sigma factor</fullName>
    </submittedName>
</protein>
<evidence type="ECO:0000259" key="7">
    <source>
        <dbReference type="Pfam" id="PF08281"/>
    </source>
</evidence>
<dbReference type="EMBL" id="JBBAGW010000002">
    <property type="protein sequence ID" value="MEI5929159.1"/>
    <property type="molecule type" value="Genomic_DNA"/>
</dbReference>
<feature type="domain" description="RNA polymerase sigma-70 region 2" evidence="6">
    <location>
        <begin position="25"/>
        <end position="94"/>
    </location>
</feature>
<evidence type="ECO:0000313" key="8">
    <source>
        <dbReference type="EMBL" id="MEI5929159.1"/>
    </source>
</evidence>
<gene>
    <name evidence="8" type="ORF">WBS43_10525</name>
</gene>
<evidence type="ECO:0000313" key="9">
    <source>
        <dbReference type="Proteomes" id="UP001365619"/>
    </source>
</evidence>
<dbReference type="Pfam" id="PF04542">
    <property type="entry name" value="Sigma70_r2"/>
    <property type="match status" value="1"/>
</dbReference>
<reference evidence="8 9" key="1">
    <citation type="submission" date="2024-03" db="EMBL/GenBank/DDBJ databases">
        <title>A Rare Waterborne Outbreak of Bacillus cereus in China: Epidemiologic Survey, Genomic Insights and Virulence Characteristics.</title>
        <authorList>
            <person name="Wang S."/>
        </authorList>
    </citation>
    <scope>NUCLEOTIDE SEQUENCE [LARGE SCALE GENOMIC DNA]</scope>
    <source>
        <strain evidence="8 9">BC008</strain>
    </source>
</reference>
<dbReference type="SUPFAM" id="SSF88659">
    <property type="entry name" value="Sigma3 and sigma4 domains of RNA polymerase sigma factors"/>
    <property type="match status" value="1"/>
</dbReference>
<dbReference type="InterPro" id="IPR013324">
    <property type="entry name" value="RNA_pol_sigma_r3/r4-like"/>
</dbReference>
<dbReference type="InterPro" id="IPR036388">
    <property type="entry name" value="WH-like_DNA-bd_sf"/>
</dbReference>
<dbReference type="Gene3D" id="1.10.10.10">
    <property type="entry name" value="Winged helix-like DNA-binding domain superfamily/Winged helix DNA-binding domain"/>
    <property type="match status" value="1"/>
</dbReference>
<accession>A0ABU8HR35</accession>
<dbReference type="RefSeq" id="WP_156573844.1">
    <property type="nucleotide sequence ID" value="NZ_CP040336.1"/>
</dbReference>
<dbReference type="NCBIfam" id="TIGR02937">
    <property type="entry name" value="sigma70-ECF"/>
    <property type="match status" value="1"/>
</dbReference>
<comment type="caution">
    <text evidence="8">The sequence shown here is derived from an EMBL/GenBank/DDBJ whole genome shotgun (WGS) entry which is preliminary data.</text>
</comment>
<dbReference type="InterPro" id="IPR013249">
    <property type="entry name" value="RNA_pol_sigma70_r4_t2"/>
</dbReference>
<dbReference type="InterPro" id="IPR013325">
    <property type="entry name" value="RNA_pol_sigma_r2"/>
</dbReference>
<sequence length="184" mass="21983">MIRVKDIEIVEGLRKQDMLALHTVIDRYGELIYRVVHSVLDTAHSKVLVDECVDDILLIVWYNISSYDENRGKFRNWLISVAKFKAIDYKRKSNKAYQLQEFHQEIYEEGEEVNLTTEERNHNFYVLIKELNEKDKEIFIKRYLDEYSVQEIALEFGMTRDTVYSRLSRGRKKLKKLLGGKRNE</sequence>
<keyword evidence="9" id="KW-1185">Reference proteome</keyword>
<proteinExistence type="inferred from homology"/>
<dbReference type="InterPro" id="IPR014284">
    <property type="entry name" value="RNA_pol_sigma-70_dom"/>
</dbReference>
<feature type="domain" description="RNA polymerase sigma factor 70 region 4 type 2" evidence="7">
    <location>
        <begin position="125"/>
        <end position="174"/>
    </location>
</feature>
<comment type="similarity">
    <text evidence="1">Belongs to the sigma-70 factor family. ECF subfamily.</text>
</comment>
<dbReference type="SUPFAM" id="SSF88946">
    <property type="entry name" value="Sigma2 domain of RNA polymerase sigma factors"/>
    <property type="match status" value="1"/>
</dbReference>
<evidence type="ECO:0000256" key="2">
    <source>
        <dbReference type="ARBA" id="ARBA00023015"/>
    </source>
</evidence>
<keyword evidence="2" id="KW-0805">Transcription regulation</keyword>
<name>A0ABU8HR35_9BACI</name>